<dbReference type="Pfam" id="PF14309">
    <property type="entry name" value="DUF4378"/>
    <property type="match status" value="1"/>
</dbReference>
<organism evidence="2 3">
    <name type="scientific">Ambrosia artemisiifolia</name>
    <name type="common">Common ragweed</name>
    <dbReference type="NCBI Taxonomy" id="4212"/>
    <lineage>
        <taxon>Eukaryota</taxon>
        <taxon>Viridiplantae</taxon>
        <taxon>Streptophyta</taxon>
        <taxon>Embryophyta</taxon>
        <taxon>Tracheophyta</taxon>
        <taxon>Spermatophyta</taxon>
        <taxon>Magnoliopsida</taxon>
        <taxon>eudicotyledons</taxon>
        <taxon>Gunneridae</taxon>
        <taxon>Pentapetalae</taxon>
        <taxon>asterids</taxon>
        <taxon>campanulids</taxon>
        <taxon>Asterales</taxon>
        <taxon>Asteraceae</taxon>
        <taxon>Asteroideae</taxon>
        <taxon>Heliantheae alliance</taxon>
        <taxon>Heliantheae</taxon>
        <taxon>Ambrosia</taxon>
    </lineage>
</organism>
<feature type="domain" description="DUF4378" evidence="1">
    <location>
        <begin position="389"/>
        <end position="549"/>
    </location>
</feature>
<accession>A0AAD5G997</accession>
<gene>
    <name evidence="2" type="ORF">M8C21_031365</name>
</gene>
<reference evidence="2" key="1">
    <citation type="submission" date="2022-06" db="EMBL/GenBank/DDBJ databases">
        <title>Uncovering the hologenomic basis of an extraordinary plant invasion.</title>
        <authorList>
            <person name="Bieker V.C."/>
            <person name="Martin M.D."/>
            <person name="Gilbert T."/>
            <person name="Hodgins K."/>
            <person name="Battlay P."/>
            <person name="Petersen B."/>
            <person name="Wilson J."/>
        </authorList>
    </citation>
    <scope>NUCLEOTIDE SEQUENCE</scope>
    <source>
        <strain evidence="2">AA19_3_7</strain>
        <tissue evidence="2">Leaf</tissue>
    </source>
</reference>
<comment type="caution">
    <text evidence="2">The sequence shown here is derived from an EMBL/GenBank/DDBJ whole genome shotgun (WGS) entry which is preliminary data.</text>
</comment>
<dbReference type="EMBL" id="JAMZMK010010316">
    <property type="protein sequence ID" value="KAI7732086.1"/>
    <property type="molecule type" value="Genomic_DNA"/>
</dbReference>
<dbReference type="PANTHER" id="PTHR47071:SF2">
    <property type="entry name" value="PROTEIN TRM32"/>
    <property type="match status" value="1"/>
</dbReference>
<proteinExistence type="predicted"/>
<keyword evidence="3" id="KW-1185">Reference proteome</keyword>
<sequence length="555" mass="64412">MAKVLRVEDKSHPGCMSNIFHVKKILPHRKCKRRYKRISDDQDYFEVLKLFDTKTSHILVDGKTFVTRKRSLKARIKALIYEDNVNDKVQDQDQDFVSSPKLQRTYSIHHLGTNEWVRPIIFFPENVTESAASSKTHVNLTNVEINDSRGVLEMFKVDKELFINSLQDRSVSSDAEPKLTKSGSFPTAYKSFSRNLMPMKLEDKLNESYTISKVEKMKNPHDDVNAKNVIRLRRVYSLNESATRFLDLNVGKEATLRTSRSLKLTNGSQNLSRNDLNQGPHDTYFLRSFSRGERNPVSFSLHKSDTFLENEHSPNANSPAFCEDAPALQIEENNYQISKEITEESPVLVTKYDTPDEVQVSKGYQEIIEKEIKAVNNKKQMDSSKKDDDFTYVKKILERSGFIKNGFQQAWYSTNHPLDPFVFQEIESHYVHDPERFAEEVFELSHRLLIFDLVDEVLLTMYERLCTYYPKKLSSYCHISPVPTGSLVLDEVWNNVRRFLNFEHDINESLNDIVSRDLKSDDGWMNLQLDSECVGLDLEDLILDEVIEEMVFELI</sequence>
<name>A0AAD5G997_AMBAR</name>
<dbReference type="InterPro" id="IPR025486">
    <property type="entry name" value="DUF4378"/>
</dbReference>
<dbReference type="Proteomes" id="UP001206925">
    <property type="component" value="Unassembled WGS sequence"/>
</dbReference>
<protein>
    <recommendedName>
        <fullName evidence="1">DUF4378 domain-containing protein</fullName>
    </recommendedName>
</protein>
<dbReference type="AlphaFoldDB" id="A0AAD5G997"/>
<evidence type="ECO:0000313" key="3">
    <source>
        <dbReference type="Proteomes" id="UP001206925"/>
    </source>
</evidence>
<evidence type="ECO:0000259" key="1">
    <source>
        <dbReference type="Pfam" id="PF14309"/>
    </source>
</evidence>
<evidence type="ECO:0000313" key="2">
    <source>
        <dbReference type="EMBL" id="KAI7732086.1"/>
    </source>
</evidence>
<dbReference type="PANTHER" id="PTHR47071">
    <property type="entry name" value="PROTEIN TRM32"/>
    <property type="match status" value="1"/>
</dbReference>
<dbReference type="InterPro" id="IPR044257">
    <property type="entry name" value="TRM32-like"/>
</dbReference>